<protein>
    <recommendedName>
        <fullName evidence="5">Bulb-type lectin domain-containing protein</fullName>
    </recommendedName>
</protein>
<feature type="domain" description="Bulb-type lectin" evidence="5">
    <location>
        <begin position="18"/>
        <end position="130"/>
    </location>
</feature>
<proteinExistence type="predicted"/>
<dbReference type="PANTHER" id="PTHR32444:SF235">
    <property type="entry name" value="OS01G0783900 PROTEIN"/>
    <property type="match status" value="1"/>
</dbReference>
<dbReference type="InterPro" id="IPR036426">
    <property type="entry name" value="Bulb-type_lectin_dom_sf"/>
</dbReference>
<keyword evidence="2" id="KW-1015">Disulfide bond</keyword>
<evidence type="ECO:0000256" key="1">
    <source>
        <dbReference type="ARBA" id="ARBA00022729"/>
    </source>
</evidence>
<reference evidence="6" key="1">
    <citation type="submission" date="2019-03" db="EMBL/GenBank/DDBJ databases">
        <authorList>
            <person name="Mank J."/>
            <person name="Almeida P."/>
        </authorList>
    </citation>
    <scope>NUCLEOTIDE SEQUENCE</scope>
    <source>
        <strain evidence="6">78183</strain>
    </source>
</reference>
<evidence type="ECO:0000256" key="3">
    <source>
        <dbReference type="ARBA" id="ARBA00023180"/>
    </source>
</evidence>
<dbReference type="EMBL" id="CAADRP010001713">
    <property type="protein sequence ID" value="VFU49877.1"/>
    <property type="molecule type" value="Genomic_DNA"/>
</dbReference>
<feature type="chain" id="PRO_5026745360" description="Bulb-type lectin domain-containing protein" evidence="4">
    <location>
        <begin position="24"/>
        <end position="130"/>
    </location>
</feature>
<sequence>MCHKNSIAILCFCFTSFFITSFAEDTISANQTIRHRKTIVSSSPGCSKQRYLGIWCNKISKGNVVWMANREIPITDSRFLKFDERGVLTLLDQNSSVIWSSNTSKQRQKPVAQLLDSGMKMIVALKNFIH</sequence>
<accession>A0A6N2MJV7</accession>
<name>A0A6N2MJV7_SALVM</name>
<dbReference type="Gene3D" id="2.90.10.10">
    <property type="entry name" value="Bulb-type lectin domain"/>
    <property type="match status" value="1"/>
</dbReference>
<evidence type="ECO:0000313" key="6">
    <source>
        <dbReference type="EMBL" id="VFU49877.1"/>
    </source>
</evidence>
<dbReference type="AlphaFoldDB" id="A0A6N2MJV7"/>
<gene>
    <name evidence="6" type="ORF">SVIM_LOCUS330396</name>
</gene>
<dbReference type="PROSITE" id="PS50927">
    <property type="entry name" value="BULB_LECTIN"/>
    <property type="match status" value="1"/>
</dbReference>
<dbReference type="SMART" id="SM00108">
    <property type="entry name" value="B_lectin"/>
    <property type="match status" value="1"/>
</dbReference>
<dbReference type="Pfam" id="PF01453">
    <property type="entry name" value="B_lectin"/>
    <property type="match status" value="1"/>
</dbReference>
<keyword evidence="1 4" id="KW-0732">Signal</keyword>
<evidence type="ECO:0000256" key="2">
    <source>
        <dbReference type="ARBA" id="ARBA00023157"/>
    </source>
</evidence>
<dbReference type="InterPro" id="IPR001480">
    <property type="entry name" value="Bulb-type_lectin_dom"/>
</dbReference>
<dbReference type="SUPFAM" id="SSF51110">
    <property type="entry name" value="alpha-D-mannose-specific plant lectins"/>
    <property type="match status" value="1"/>
</dbReference>
<feature type="signal peptide" evidence="4">
    <location>
        <begin position="1"/>
        <end position="23"/>
    </location>
</feature>
<evidence type="ECO:0000256" key="4">
    <source>
        <dbReference type="SAM" id="SignalP"/>
    </source>
</evidence>
<evidence type="ECO:0000259" key="5">
    <source>
        <dbReference type="PROSITE" id="PS50927"/>
    </source>
</evidence>
<dbReference type="PANTHER" id="PTHR32444">
    <property type="entry name" value="BULB-TYPE LECTIN DOMAIN-CONTAINING PROTEIN"/>
    <property type="match status" value="1"/>
</dbReference>
<keyword evidence="3" id="KW-0325">Glycoprotein</keyword>
<organism evidence="6">
    <name type="scientific">Salix viminalis</name>
    <name type="common">Common osier</name>
    <name type="synonym">Basket willow</name>
    <dbReference type="NCBI Taxonomy" id="40686"/>
    <lineage>
        <taxon>Eukaryota</taxon>
        <taxon>Viridiplantae</taxon>
        <taxon>Streptophyta</taxon>
        <taxon>Embryophyta</taxon>
        <taxon>Tracheophyta</taxon>
        <taxon>Spermatophyta</taxon>
        <taxon>Magnoliopsida</taxon>
        <taxon>eudicotyledons</taxon>
        <taxon>Gunneridae</taxon>
        <taxon>Pentapetalae</taxon>
        <taxon>rosids</taxon>
        <taxon>fabids</taxon>
        <taxon>Malpighiales</taxon>
        <taxon>Salicaceae</taxon>
        <taxon>Saliceae</taxon>
        <taxon>Salix</taxon>
    </lineage>
</organism>